<evidence type="ECO:0000313" key="2">
    <source>
        <dbReference type="EMBL" id="MCA9386623.1"/>
    </source>
</evidence>
<evidence type="ECO:0000313" key="3">
    <source>
        <dbReference type="Proteomes" id="UP000714915"/>
    </source>
</evidence>
<dbReference type="Proteomes" id="UP000714915">
    <property type="component" value="Unassembled WGS sequence"/>
</dbReference>
<proteinExistence type="predicted"/>
<protein>
    <recommendedName>
        <fullName evidence="4">DUF5082 domain-containing protein</fullName>
    </recommendedName>
</protein>
<evidence type="ECO:0008006" key="4">
    <source>
        <dbReference type="Google" id="ProtNLM"/>
    </source>
</evidence>
<reference evidence="2" key="1">
    <citation type="submission" date="2020-04" db="EMBL/GenBank/DDBJ databases">
        <authorList>
            <person name="Zhang T."/>
        </authorList>
    </citation>
    <scope>NUCLEOTIDE SEQUENCE</scope>
    <source>
        <strain evidence="2">HKST-UBA09</strain>
    </source>
</reference>
<dbReference type="EMBL" id="JAGQLF010000009">
    <property type="protein sequence ID" value="MCA9386623.1"/>
    <property type="molecule type" value="Genomic_DNA"/>
</dbReference>
<feature type="signal peptide" evidence="1">
    <location>
        <begin position="1"/>
        <end position="24"/>
    </location>
</feature>
<dbReference type="AlphaFoldDB" id="A0A955RLS6"/>
<sequence>MKKHFLILSSSILVFSFFLAPVSAQVTKSLESRDNNQLTEQSKQTRCERVTTRLQTVNSRYEQAKEKYSVRYRAIYNRINTLIDQLTEDEFDTTALQQDVDELNLLIGDFQDTVNNITESTNSLKQSACDGDRDAFNVSKTNLESLVKDLKNTSQEIRELVTIQIKSDLESLKN</sequence>
<reference evidence="2" key="2">
    <citation type="journal article" date="2021" name="Microbiome">
        <title>Successional dynamics and alternative stable states in a saline activated sludge microbial community over 9 years.</title>
        <authorList>
            <person name="Wang Y."/>
            <person name="Ye J."/>
            <person name="Ju F."/>
            <person name="Liu L."/>
            <person name="Boyd J.A."/>
            <person name="Deng Y."/>
            <person name="Parks D.H."/>
            <person name="Jiang X."/>
            <person name="Yin X."/>
            <person name="Woodcroft B.J."/>
            <person name="Tyson G.W."/>
            <person name="Hugenholtz P."/>
            <person name="Polz M.F."/>
            <person name="Zhang T."/>
        </authorList>
    </citation>
    <scope>NUCLEOTIDE SEQUENCE</scope>
    <source>
        <strain evidence="2">HKST-UBA09</strain>
    </source>
</reference>
<organism evidence="2 3">
    <name type="scientific">Candidatus Dojkabacteria bacterium</name>
    <dbReference type="NCBI Taxonomy" id="2099670"/>
    <lineage>
        <taxon>Bacteria</taxon>
        <taxon>Candidatus Dojkabacteria</taxon>
    </lineage>
</organism>
<comment type="caution">
    <text evidence="2">The sequence shown here is derived from an EMBL/GenBank/DDBJ whole genome shotgun (WGS) entry which is preliminary data.</text>
</comment>
<keyword evidence="1" id="KW-0732">Signal</keyword>
<feature type="chain" id="PRO_5036785107" description="DUF5082 domain-containing protein" evidence="1">
    <location>
        <begin position="25"/>
        <end position="174"/>
    </location>
</feature>
<gene>
    <name evidence="2" type="ORF">KC669_01170</name>
</gene>
<evidence type="ECO:0000256" key="1">
    <source>
        <dbReference type="SAM" id="SignalP"/>
    </source>
</evidence>
<accession>A0A955RLS6</accession>
<name>A0A955RLS6_9BACT</name>